<accession>A0A2G7H860</accession>
<evidence type="ECO:0000313" key="1">
    <source>
        <dbReference type="EMBL" id="PIH00562.1"/>
    </source>
</evidence>
<gene>
    <name evidence="1" type="ORF">CS538_17665</name>
</gene>
<reference evidence="1 2" key="1">
    <citation type="submission" date="2017-10" db="EMBL/GenBank/DDBJ databases">
        <title>Reclassification of Eubacterium combesii and discrepancies in the nomenclature of botulinum neurotoxin producing clostridia. Request for an Opinion.</title>
        <authorList>
            <person name="Dobritsa A.P."/>
            <person name="Kutumbaka K.K."/>
            <person name="Samadpour M."/>
        </authorList>
    </citation>
    <scope>NUCLEOTIDE SEQUENCE [LARGE SCALE GENOMIC DNA]</scope>
    <source>
        <strain evidence="1 2">DSM 20696</strain>
    </source>
</reference>
<evidence type="ECO:0000313" key="2">
    <source>
        <dbReference type="Proteomes" id="UP000231322"/>
    </source>
</evidence>
<keyword evidence="2" id="KW-1185">Reference proteome</keyword>
<comment type="caution">
    <text evidence="1">The sequence shown here is derived from an EMBL/GenBank/DDBJ whole genome shotgun (WGS) entry which is preliminary data.</text>
</comment>
<dbReference type="RefSeq" id="WP_003357284.1">
    <property type="nucleotide sequence ID" value="NZ_PEIK01000020.1"/>
</dbReference>
<protein>
    <submittedName>
        <fullName evidence="1">Uncharacterized protein</fullName>
    </submittedName>
</protein>
<name>A0A2G7H860_9CLOT</name>
<sequence>MKYKIGQEIEFTNSFVVELRKGGAVKVDPGDKAMIVRKIDDNTGEIVYTTGNAKGLSQNIQIEVDEALNEEELAKKILEEMYK</sequence>
<proteinExistence type="predicted"/>
<organism evidence="1 2">
    <name type="scientific">Clostridium combesii</name>
    <dbReference type="NCBI Taxonomy" id="39481"/>
    <lineage>
        <taxon>Bacteria</taxon>
        <taxon>Bacillati</taxon>
        <taxon>Bacillota</taxon>
        <taxon>Clostridia</taxon>
        <taxon>Eubacteriales</taxon>
        <taxon>Clostridiaceae</taxon>
        <taxon>Clostridium</taxon>
    </lineage>
</organism>
<dbReference type="AlphaFoldDB" id="A0A2G7H860"/>
<dbReference type="Proteomes" id="UP000231322">
    <property type="component" value="Unassembled WGS sequence"/>
</dbReference>
<dbReference type="EMBL" id="PEIK01000020">
    <property type="protein sequence ID" value="PIH00562.1"/>
    <property type="molecule type" value="Genomic_DNA"/>
</dbReference>